<evidence type="ECO:0000313" key="6">
    <source>
        <dbReference type="Proteomes" id="UP000193920"/>
    </source>
</evidence>
<evidence type="ECO:0000259" key="4">
    <source>
        <dbReference type="PROSITE" id="PS51164"/>
    </source>
</evidence>
<feature type="domain" description="CBM1" evidence="4">
    <location>
        <begin position="1217"/>
        <end position="1253"/>
    </location>
</feature>
<dbReference type="InterPro" id="IPR000254">
    <property type="entry name" value="CBD"/>
</dbReference>
<sequence>MKINTGVLFLLLGFNSFTYSYPSINTLTTSLPEKEDDSSCFVLAMVTERQRECNKLGGYFHDEAFLMKETQKCKTFATCLLPATDEDIEKKSQCVEVDDGFSKGKIYCSVLFDDVTSQGENESFLEYAQRIDSFYEVLDLKPVNTSEIESPETGIPSLPEKEDSSSCGISAMVTERQKECNKLGGYFHDEAFLMKETQKCKTFATCFLPATAEDIEKKSQCVEVDDGYSKEKIYCSVLFDDVTSQGENESFLEYAQRIDSFYEVLHLKPVNTSEIESPETEIPSLPEKEDRSSCGISAMVTERQKECNKLGGYFHDEAFLMKETQKCKTFATCLLPATAEDIEKKSQCVEVDDGFSKGKIYCSVLFDDVTSQGENESFLEYAQRIDSFYEVLDLKPVNASEIESPETGIPSLPEKEDRSSCGISAMVTERQKECNKLGGYFHDEAFLMKETQKCETFATCLLPATAEDIEKKSQCVEVDDGYSKGKIYCSVLFDDVTSQGENESFLEYAQRIDSFYEVLDLKPVNASEIESPETGIPSLPEKEDRSSCGISAMVTERQKECNKLGGYFHDEAFLMKETQKCKTFATCLLPATAEDIEKKSQCVEVDDGYSKGKIYCSVLFDDVTSQGENESFLEYAQRIDSFYEVLDLKPVNASEIESPETGIPSLPEKEDRSSCGISAMVTERQKECNKLGGYFHDEAFLMKETQKCKTFATCLLPATAEDIEKKSQCVEVDDGYSKGKIYCSVLFDDVTSQGENESFLEYAQRIDSFYEVLDLKPVNASEIESPETGIPSLPEKEDRSSCGISAMVTERQKECNKLGGYFHDEAFLMKETQKCKTFATCFLPATDEDIEKKSQCVEVDDGYSKGKIYCSVLFDDVTSQGENESFLEYAQRIDSFYEVLDLKPVNASEIESPETGIPSLPEKEDRSSCGISAMVTERQKECNKLGGYFHDEAFLMKETQKCKTFATCFLPATDEDIEKKSQCVEVDDGFSKGKIYCSVLFDDVTSQGENESFLEYAQRIDSFYEVLDLKPVNTSEIESPETGIPSLPEKEDRSSCGISAMVTERQKECNKLGGYFHDEAFLMKETQKCKTFATCLLPATAEDIEKKSQCVEVDDGFSKGKIYCSVLFDDVTSQGENESFLEYAQRIDSFYEVLDLKPVNASKLESPETKTTKTIPSSTKSLPTINNVTDEPLVKPEETNTPNLPEKEDNSVVDDRQCAGKWAQCGGKMFNGPTCCKSGFTCHKFNEYFSQCINF</sequence>
<dbReference type="PROSITE" id="PS51164">
    <property type="entry name" value="CBM1_2"/>
    <property type="match status" value="1"/>
</dbReference>
<name>A0A1Y2BUR0_9FUNG</name>
<gene>
    <name evidence="5" type="ORF">LY90DRAFT_672583</name>
</gene>
<dbReference type="Proteomes" id="UP000193920">
    <property type="component" value="Unassembled WGS sequence"/>
</dbReference>
<dbReference type="EMBL" id="MCOG01000136">
    <property type="protein sequence ID" value="ORY38500.1"/>
    <property type="molecule type" value="Genomic_DNA"/>
</dbReference>
<keyword evidence="1 3" id="KW-0732">Signal</keyword>
<dbReference type="AlphaFoldDB" id="A0A1Y2BUR0"/>
<dbReference type="GO" id="GO:0030248">
    <property type="term" value="F:cellulose binding"/>
    <property type="evidence" value="ECO:0007669"/>
    <property type="project" value="InterPro"/>
</dbReference>
<organism evidence="5 6">
    <name type="scientific">Neocallimastix californiae</name>
    <dbReference type="NCBI Taxonomy" id="1754190"/>
    <lineage>
        <taxon>Eukaryota</taxon>
        <taxon>Fungi</taxon>
        <taxon>Fungi incertae sedis</taxon>
        <taxon>Chytridiomycota</taxon>
        <taxon>Chytridiomycota incertae sedis</taxon>
        <taxon>Neocallimastigomycetes</taxon>
        <taxon>Neocallimastigales</taxon>
        <taxon>Neocallimastigaceae</taxon>
        <taxon>Neocallimastix</taxon>
    </lineage>
</organism>
<evidence type="ECO:0000256" key="1">
    <source>
        <dbReference type="ARBA" id="ARBA00022729"/>
    </source>
</evidence>
<evidence type="ECO:0000313" key="5">
    <source>
        <dbReference type="EMBL" id="ORY38500.1"/>
    </source>
</evidence>
<dbReference type="GO" id="GO:0005975">
    <property type="term" value="P:carbohydrate metabolic process"/>
    <property type="evidence" value="ECO:0007669"/>
    <property type="project" value="InterPro"/>
</dbReference>
<dbReference type="PROSITE" id="PS00562">
    <property type="entry name" value="CBM1_1"/>
    <property type="match status" value="1"/>
</dbReference>
<comment type="caution">
    <text evidence="5">The sequence shown here is derived from an EMBL/GenBank/DDBJ whole genome shotgun (WGS) entry which is preliminary data.</text>
</comment>
<dbReference type="GO" id="GO:0005576">
    <property type="term" value="C:extracellular region"/>
    <property type="evidence" value="ECO:0007669"/>
    <property type="project" value="InterPro"/>
</dbReference>
<feature type="chain" id="PRO_5012621207" description="CBM1 domain-containing protein" evidence="3">
    <location>
        <begin position="21"/>
        <end position="1255"/>
    </location>
</feature>
<dbReference type="OrthoDB" id="444269at2759"/>
<keyword evidence="6" id="KW-1185">Reference proteome</keyword>
<evidence type="ECO:0000256" key="3">
    <source>
        <dbReference type="SAM" id="SignalP"/>
    </source>
</evidence>
<dbReference type="Pfam" id="PF00734">
    <property type="entry name" value="CBM_1"/>
    <property type="match status" value="1"/>
</dbReference>
<accession>A0A1Y2BUR0</accession>
<feature type="compositionally biased region" description="Low complexity" evidence="2">
    <location>
        <begin position="1172"/>
        <end position="1185"/>
    </location>
</feature>
<dbReference type="SUPFAM" id="SSF57180">
    <property type="entry name" value="Cellulose-binding domain"/>
    <property type="match status" value="1"/>
</dbReference>
<feature type="region of interest" description="Disordered" evidence="2">
    <location>
        <begin position="1165"/>
        <end position="1210"/>
    </location>
</feature>
<dbReference type="InterPro" id="IPR035971">
    <property type="entry name" value="CBD_sf"/>
</dbReference>
<protein>
    <recommendedName>
        <fullName evidence="4">CBM1 domain-containing protein</fullName>
    </recommendedName>
</protein>
<dbReference type="SMART" id="SM00236">
    <property type="entry name" value="fCBD"/>
    <property type="match status" value="1"/>
</dbReference>
<proteinExistence type="predicted"/>
<reference evidence="5 6" key="1">
    <citation type="submission" date="2016-08" db="EMBL/GenBank/DDBJ databases">
        <title>A Parts List for Fungal Cellulosomes Revealed by Comparative Genomics.</title>
        <authorList>
            <consortium name="DOE Joint Genome Institute"/>
            <person name="Haitjema C.H."/>
            <person name="Gilmore S.P."/>
            <person name="Henske J.K."/>
            <person name="Solomon K.V."/>
            <person name="De Groot R."/>
            <person name="Kuo A."/>
            <person name="Mondo S.J."/>
            <person name="Salamov A.A."/>
            <person name="Labutti K."/>
            <person name="Zhao Z."/>
            <person name="Chiniquy J."/>
            <person name="Barry K."/>
            <person name="Brewer H.M."/>
            <person name="Purvine S.O."/>
            <person name="Wright A.T."/>
            <person name="Boxma B."/>
            <person name="Van Alen T."/>
            <person name="Hackstein J.H."/>
            <person name="Baker S.E."/>
            <person name="Grigoriev I.V."/>
            <person name="O'Malley M.A."/>
        </authorList>
    </citation>
    <scope>NUCLEOTIDE SEQUENCE [LARGE SCALE GENOMIC DNA]</scope>
    <source>
        <strain evidence="5 6">G1</strain>
    </source>
</reference>
<feature type="signal peptide" evidence="3">
    <location>
        <begin position="1"/>
        <end position="20"/>
    </location>
</feature>
<evidence type="ECO:0000256" key="2">
    <source>
        <dbReference type="SAM" id="MobiDB-lite"/>
    </source>
</evidence>